<evidence type="ECO:0000256" key="3">
    <source>
        <dbReference type="ARBA" id="ARBA00022768"/>
    </source>
</evidence>
<dbReference type="Proteomes" id="UP000257323">
    <property type="component" value="Unassembled WGS sequence"/>
</dbReference>
<dbReference type="SUPFAM" id="SSF46934">
    <property type="entry name" value="UBA-like"/>
    <property type="match status" value="1"/>
</dbReference>
<comment type="function">
    <text evidence="5 6">Associates with the EF-Tu.GDP complex and induces the exchange of GDP to GTP. It remains bound to the aminoacyl-tRNA.EF-Tu.GTP complex up to the GTP hydrolysis stage on the ribosome.</text>
</comment>
<dbReference type="InterPro" id="IPR001816">
    <property type="entry name" value="Transl_elong_EFTs/EF1B"/>
</dbReference>
<dbReference type="InterPro" id="IPR009060">
    <property type="entry name" value="UBA-like_sf"/>
</dbReference>
<dbReference type="InterPro" id="IPR018101">
    <property type="entry name" value="Transl_elong_Ts_CS"/>
</dbReference>
<protein>
    <recommendedName>
        <fullName evidence="2 5">Elongation factor Ts</fullName>
        <shortName evidence="5">EF-Ts</shortName>
    </recommendedName>
</protein>
<keyword evidence="3 5" id="KW-0251">Elongation factor</keyword>
<gene>
    <name evidence="5" type="primary">tsf</name>
    <name evidence="9" type="ORF">OP8BY_0972</name>
</gene>
<evidence type="ECO:0000256" key="6">
    <source>
        <dbReference type="RuleBase" id="RU000642"/>
    </source>
</evidence>
<dbReference type="EMBL" id="QUAH01000001">
    <property type="protein sequence ID" value="RFT17030.1"/>
    <property type="molecule type" value="Genomic_DNA"/>
</dbReference>
<dbReference type="NCBIfam" id="TIGR00116">
    <property type="entry name" value="tsf"/>
    <property type="match status" value="1"/>
</dbReference>
<dbReference type="PANTHER" id="PTHR11741">
    <property type="entry name" value="ELONGATION FACTOR TS"/>
    <property type="match status" value="1"/>
</dbReference>
<dbReference type="AlphaFoldDB" id="A0A3E2BQH9"/>
<reference evidence="9 10" key="1">
    <citation type="submission" date="2018-08" db="EMBL/GenBank/DDBJ databases">
        <title>Genome analysis of the thermophilic bacterium of the candidate phylum Aminicenantes from deep subsurface aquifer revealed its physiology and ecological role.</title>
        <authorList>
            <person name="Kadnikov V.V."/>
            <person name="Mardanov A.V."/>
            <person name="Beletsky A.V."/>
            <person name="Karnachuk O.V."/>
            <person name="Ravin N.V."/>
        </authorList>
    </citation>
    <scope>NUCLEOTIDE SEQUENCE [LARGE SCALE GENOMIC DNA]</scope>
    <source>
        <strain evidence="9">BY38</strain>
    </source>
</reference>
<organism evidence="9 10">
    <name type="scientific">Candidatus Saccharicenans subterraneus</name>
    <dbReference type="NCBI Taxonomy" id="2508984"/>
    <lineage>
        <taxon>Bacteria</taxon>
        <taxon>Candidatus Aminicenantota</taxon>
        <taxon>Candidatus Aminicenantia</taxon>
        <taxon>Candidatus Aminicenantales</taxon>
        <taxon>Candidatus Saccharicenantaceae</taxon>
        <taxon>Candidatus Saccharicenans</taxon>
    </lineage>
</organism>
<comment type="caution">
    <text evidence="9">The sequence shown here is derived from an EMBL/GenBank/DDBJ whole genome shotgun (WGS) entry which is preliminary data.</text>
</comment>
<evidence type="ECO:0000256" key="5">
    <source>
        <dbReference type="HAMAP-Rule" id="MF_00050"/>
    </source>
</evidence>
<dbReference type="InterPro" id="IPR014039">
    <property type="entry name" value="Transl_elong_EFTs/EF1B_dimer"/>
</dbReference>
<proteinExistence type="inferred from homology"/>
<keyword evidence="4 5" id="KW-0648">Protein biosynthesis</keyword>
<dbReference type="HAMAP" id="MF_00050">
    <property type="entry name" value="EF_Ts"/>
    <property type="match status" value="1"/>
</dbReference>
<dbReference type="CDD" id="cd14275">
    <property type="entry name" value="UBA_EF-Ts"/>
    <property type="match status" value="1"/>
</dbReference>
<evidence type="ECO:0000256" key="4">
    <source>
        <dbReference type="ARBA" id="ARBA00022917"/>
    </source>
</evidence>
<dbReference type="PROSITE" id="PS01126">
    <property type="entry name" value="EF_TS_1"/>
    <property type="match status" value="1"/>
</dbReference>
<dbReference type="PANTHER" id="PTHR11741:SF0">
    <property type="entry name" value="ELONGATION FACTOR TS, MITOCHONDRIAL"/>
    <property type="match status" value="1"/>
</dbReference>
<evidence type="ECO:0000256" key="1">
    <source>
        <dbReference type="ARBA" id="ARBA00005532"/>
    </source>
</evidence>
<dbReference type="PROSITE" id="PS01127">
    <property type="entry name" value="EF_TS_2"/>
    <property type="match status" value="1"/>
</dbReference>
<dbReference type="GO" id="GO:0005737">
    <property type="term" value="C:cytoplasm"/>
    <property type="evidence" value="ECO:0007669"/>
    <property type="project" value="UniProtKB-SubCell"/>
</dbReference>
<feature type="domain" description="Translation elongation factor EFTs/EF1B dimerisation" evidence="8">
    <location>
        <begin position="93"/>
        <end position="198"/>
    </location>
</feature>
<dbReference type="SUPFAM" id="SSF54713">
    <property type="entry name" value="Elongation factor Ts (EF-Ts), dimerisation domain"/>
    <property type="match status" value="1"/>
</dbReference>
<feature type="region of interest" description="Involved in Mg(2+) ion dislocation from EF-Tu" evidence="5">
    <location>
        <begin position="82"/>
        <end position="85"/>
    </location>
</feature>
<name>A0A3E2BQH9_9BACT</name>
<accession>A0A3E2BQH9</accession>
<dbReference type="InterPro" id="IPR036402">
    <property type="entry name" value="EF-Ts_dimer_sf"/>
</dbReference>
<evidence type="ECO:0000256" key="2">
    <source>
        <dbReference type="ARBA" id="ARBA00016956"/>
    </source>
</evidence>
<dbReference type="GO" id="GO:0003746">
    <property type="term" value="F:translation elongation factor activity"/>
    <property type="evidence" value="ECO:0007669"/>
    <property type="project" value="UniProtKB-UniRule"/>
</dbReference>
<dbReference type="Gene3D" id="1.10.286.20">
    <property type="match status" value="1"/>
</dbReference>
<dbReference type="FunFam" id="1.10.8.10:FF:000001">
    <property type="entry name" value="Elongation factor Ts"/>
    <property type="match status" value="1"/>
</dbReference>
<sequence length="199" mass="22667">MAEIKAEQVKALRDRTGIGMMECKEALQEAGGDMEKAIEILRKKGHARAQDKAERTAADGAVGAYVHATNRIGVLIEVNCETDFVARNEEFKELVKNLAMQVAASNPQYISPEDVPAEIKEREKEIIKAQIQDAKKPPQIIEKIIEGKLQKFYEEVCLLDQPYIRDDKIKVRDLVNTYISKFGENIKVRRFVRFEIGKY</sequence>
<dbReference type="Gene3D" id="3.30.479.20">
    <property type="entry name" value="Elongation factor Ts, dimerisation domain"/>
    <property type="match status" value="1"/>
</dbReference>
<dbReference type="Pfam" id="PF00889">
    <property type="entry name" value="EF_TS"/>
    <property type="match status" value="1"/>
</dbReference>
<evidence type="ECO:0000313" key="10">
    <source>
        <dbReference type="Proteomes" id="UP000257323"/>
    </source>
</evidence>
<comment type="similarity">
    <text evidence="1 5 6">Belongs to the EF-Ts family.</text>
</comment>
<evidence type="ECO:0000256" key="7">
    <source>
        <dbReference type="RuleBase" id="RU000643"/>
    </source>
</evidence>
<evidence type="ECO:0000259" key="8">
    <source>
        <dbReference type="Pfam" id="PF00889"/>
    </source>
</evidence>
<comment type="subcellular location">
    <subcellularLocation>
        <location evidence="5 7">Cytoplasm</location>
    </subcellularLocation>
</comment>
<dbReference type="FunFam" id="1.10.286.20:FF:000001">
    <property type="entry name" value="Elongation factor Ts"/>
    <property type="match status" value="1"/>
</dbReference>
<dbReference type="Gene3D" id="1.10.8.10">
    <property type="entry name" value="DNA helicase RuvA subunit, C-terminal domain"/>
    <property type="match status" value="1"/>
</dbReference>
<keyword evidence="5" id="KW-0963">Cytoplasm</keyword>
<evidence type="ECO:0000313" key="9">
    <source>
        <dbReference type="EMBL" id="RFT17030.1"/>
    </source>
</evidence>